<feature type="region of interest" description="Disordered" evidence="2">
    <location>
        <begin position="1"/>
        <end position="212"/>
    </location>
</feature>
<name>A0AAJ0GYH6_9PEZI</name>
<feature type="compositionally biased region" description="Basic residues" evidence="2">
    <location>
        <begin position="18"/>
        <end position="30"/>
    </location>
</feature>
<feature type="compositionally biased region" description="Acidic residues" evidence="2">
    <location>
        <begin position="116"/>
        <end position="140"/>
    </location>
</feature>
<dbReference type="GO" id="GO:0000470">
    <property type="term" value="P:maturation of LSU-rRNA"/>
    <property type="evidence" value="ECO:0007669"/>
    <property type="project" value="TreeGrafter"/>
</dbReference>
<comment type="similarity">
    <text evidence="1">Belongs to the RRP15 family.</text>
</comment>
<evidence type="ECO:0000313" key="3">
    <source>
        <dbReference type="EMBL" id="KAK3308511.1"/>
    </source>
</evidence>
<dbReference type="GO" id="GO:0000460">
    <property type="term" value="P:maturation of 5.8S rRNA"/>
    <property type="evidence" value="ECO:0007669"/>
    <property type="project" value="TreeGrafter"/>
</dbReference>
<evidence type="ECO:0000256" key="1">
    <source>
        <dbReference type="ARBA" id="ARBA00007462"/>
    </source>
</evidence>
<gene>
    <name evidence="3" type="ORF">B0T15DRAFT_109258</name>
</gene>
<evidence type="ECO:0000256" key="2">
    <source>
        <dbReference type="SAM" id="MobiDB-lite"/>
    </source>
</evidence>
<sequence length="346" mass="36839">MAGSSIRKRSFNDGPKGRTVRPTKKQRKIAAYHSSSDESDSDDEGARVPANLLDSEDEDLDDIEVDDGASSADSASDSNSDSASEARDPSSKRKPQSRPKEKESQAKQFIARDAPDSEDDASSAEENADDGGDDDDEDGMSDAASHSDASQTGGGKSSSSRPSTKSKRNDPAAFATSISKMLSSKLPASRRADPIVARSADAAEHARQAADSALEAKARKRLREQKRLAMEKGRVRNVLVASTTRTLNVATGEIEEVPEEGAETTEQILAAEKRLRKVAQRGVVKLFNAVRAAQVKAAEAERAARREGVVGVKRKEEKVAEMSRKGFLDLIASGGGGLKKGGLEEA</sequence>
<dbReference type="GO" id="GO:0030687">
    <property type="term" value="C:preribosome, large subunit precursor"/>
    <property type="evidence" value="ECO:0007669"/>
    <property type="project" value="TreeGrafter"/>
</dbReference>
<organism evidence="3 4">
    <name type="scientific">Chaetomium strumarium</name>
    <dbReference type="NCBI Taxonomy" id="1170767"/>
    <lineage>
        <taxon>Eukaryota</taxon>
        <taxon>Fungi</taxon>
        <taxon>Dikarya</taxon>
        <taxon>Ascomycota</taxon>
        <taxon>Pezizomycotina</taxon>
        <taxon>Sordariomycetes</taxon>
        <taxon>Sordariomycetidae</taxon>
        <taxon>Sordariales</taxon>
        <taxon>Chaetomiaceae</taxon>
        <taxon>Chaetomium</taxon>
    </lineage>
</organism>
<dbReference type="EMBL" id="JAUDZG010000002">
    <property type="protein sequence ID" value="KAK3308511.1"/>
    <property type="molecule type" value="Genomic_DNA"/>
</dbReference>
<reference evidence="3" key="1">
    <citation type="journal article" date="2023" name="Mol. Phylogenet. Evol.">
        <title>Genome-scale phylogeny and comparative genomics of the fungal order Sordariales.</title>
        <authorList>
            <person name="Hensen N."/>
            <person name="Bonometti L."/>
            <person name="Westerberg I."/>
            <person name="Brannstrom I.O."/>
            <person name="Guillou S."/>
            <person name="Cros-Aarteil S."/>
            <person name="Calhoun S."/>
            <person name="Haridas S."/>
            <person name="Kuo A."/>
            <person name="Mondo S."/>
            <person name="Pangilinan J."/>
            <person name="Riley R."/>
            <person name="LaButti K."/>
            <person name="Andreopoulos B."/>
            <person name="Lipzen A."/>
            <person name="Chen C."/>
            <person name="Yan M."/>
            <person name="Daum C."/>
            <person name="Ng V."/>
            <person name="Clum A."/>
            <person name="Steindorff A."/>
            <person name="Ohm R.A."/>
            <person name="Martin F."/>
            <person name="Silar P."/>
            <person name="Natvig D.O."/>
            <person name="Lalanne C."/>
            <person name="Gautier V."/>
            <person name="Ament-Velasquez S.L."/>
            <person name="Kruys A."/>
            <person name="Hutchinson M.I."/>
            <person name="Powell A.J."/>
            <person name="Barry K."/>
            <person name="Miller A.N."/>
            <person name="Grigoriev I.V."/>
            <person name="Debuchy R."/>
            <person name="Gladieux P."/>
            <person name="Hiltunen Thoren M."/>
            <person name="Johannesson H."/>
        </authorList>
    </citation>
    <scope>NUCLEOTIDE SEQUENCE</scope>
    <source>
        <strain evidence="3">CBS 333.67</strain>
    </source>
</reference>
<comment type="caution">
    <text evidence="3">The sequence shown here is derived from an EMBL/GenBank/DDBJ whole genome shotgun (WGS) entry which is preliminary data.</text>
</comment>
<reference evidence="3" key="2">
    <citation type="submission" date="2023-06" db="EMBL/GenBank/DDBJ databases">
        <authorList>
            <consortium name="Lawrence Berkeley National Laboratory"/>
            <person name="Mondo S.J."/>
            <person name="Hensen N."/>
            <person name="Bonometti L."/>
            <person name="Westerberg I."/>
            <person name="Brannstrom I.O."/>
            <person name="Guillou S."/>
            <person name="Cros-Aarteil S."/>
            <person name="Calhoun S."/>
            <person name="Haridas S."/>
            <person name="Kuo A."/>
            <person name="Pangilinan J."/>
            <person name="Riley R."/>
            <person name="Labutti K."/>
            <person name="Andreopoulos B."/>
            <person name="Lipzen A."/>
            <person name="Chen C."/>
            <person name="Yanf M."/>
            <person name="Daum C."/>
            <person name="Ng V."/>
            <person name="Clum A."/>
            <person name="Steindorff A."/>
            <person name="Ohm R."/>
            <person name="Martin F."/>
            <person name="Silar P."/>
            <person name="Natvig D."/>
            <person name="Lalanne C."/>
            <person name="Gautier V."/>
            <person name="Ament-Velasquez S.L."/>
            <person name="Kruys A."/>
            <person name="Hutchinson M.I."/>
            <person name="Powell A.J."/>
            <person name="Barry K."/>
            <person name="Miller A.N."/>
            <person name="Grigoriev I.V."/>
            <person name="Debuchy R."/>
            <person name="Gladieux P."/>
            <person name="Thoren M.H."/>
            <person name="Johannesson H."/>
        </authorList>
    </citation>
    <scope>NUCLEOTIDE SEQUENCE</scope>
    <source>
        <strain evidence="3">CBS 333.67</strain>
    </source>
</reference>
<evidence type="ECO:0000313" key="4">
    <source>
        <dbReference type="Proteomes" id="UP001273166"/>
    </source>
</evidence>
<dbReference type="Pfam" id="PF07890">
    <property type="entry name" value="Rrp15p"/>
    <property type="match status" value="1"/>
</dbReference>
<dbReference type="Proteomes" id="UP001273166">
    <property type="component" value="Unassembled WGS sequence"/>
</dbReference>
<keyword evidence="4" id="KW-1185">Reference proteome</keyword>
<protein>
    <submittedName>
        <fullName evidence="3">Rrp15p-domain-containing protein</fullName>
    </submittedName>
</protein>
<dbReference type="PANTHER" id="PTHR13245">
    <property type="entry name" value="RRP15-LIKE PROTEIN"/>
    <property type="match status" value="1"/>
</dbReference>
<feature type="compositionally biased region" description="Acidic residues" evidence="2">
    <location>
        <begin position="54"/>
        <end position="67"/>
    </location>
</feature>
<feature type="compositionally biased region" description="Low complexity" evidence="2">
    <location>
        <begin position="68"/>
        <end position="83"/>
    </location>
</feature>
<dbReference type="AlphaFoldDB" id="A0AAJ0GYH6"/>
<dbReference type="RefSeq" id="XP_062724291.1">
    <property type="nucleotide sequence ID" value="XM_062861477.1"/>
</dbReference>
<dbReference type="PANTHER" id="PTHR13245:SF14">
    <property type="entry name" value="RRP15-LIKE PROTEIN"/>
    <property type="match status" value="1"/>
</dbReference>
<dbReference type="InterPro" id="IPR012459">
    <property type="entry name" value="Rrp15"/>
</dbReference>
<accession>A0AAJ0GYH6</accession>
<dbReference type="GeneID" id="87880306"/>
<proteinExistence type="inferred from homology"/>